<gene>
    <name evidence="4" type="ORF">CLUMA_CG012800</name>
</gene>
<feature type="region of interest" description="Disordered" evidence="2">
    <location>
        <begin position="1580"/>
        <end position="1601"/>
    </location>
</feature>
<accession>A0A1J1IK74</accession>
<dbReference type="STRING" id="568069.A0A1J1IK74"/>
<dbReference type="InterPro" id="IPR036236">
    <property type="entry name" value="Znf_C2H2_sf"/>
</dbReference>
<evidence type="ECO:0000256" key="1">
    <source>
        <dbReference type="PROSITE-ProRule" id="PRU00042"/>
    </source>
</evidence>
<dbReference type="PROSITE" id="PS50157">
    <property type="entry name" value="ZINC_FINGER_C2H2_2"/>
    <property type="match status" value="1"/>
</dbReference>
<feature type="compositionally biased region" description="Acidic residues" evidence="2">
    <location>
        <begin position="1682"/>
        <end position="1696"/>
    </location>
</feature>
<dbReference type="OrthoDB" id="6382392at2759"/>
<feature type="compositionally biased region" description="Low complexity" evidence="2">
    <location>
        <begin position="1672"/>
        <end position="1681"/>
    </location>
</feature>
<dbReference type="PROSITE" id="PS00028">
    <property type="entry name" value="ZINC_FINGER_C2H2_1"/>
    <property type="match status" value="1"/>
</dbReference>
<feature type="compositionally biased region" description="Low complexity" evidence="2">
    <location>
        <begin position="1580"/>
        <end position="1589"/>
    </location>
</feature>
<feature type="compositionally biased region" description="Basic and acidic residues" evidence="2">
    <location>
        <begin position="660"/>
        <end position="672"/>
    </location>
</feature>
<keyword evidence="1" id="KW-0479">Metal-binding</keyword>
<evidence type="ECO:0000259" key="3">
    <source>
        <dbReference type="PROSITE" id="PS50157"/>
    </source>
</evidence>
<keyword evidence="1" id="KW-0862">Zinc</keyword>
<feature type="region of interest" description="Disordered" evidence="2">
    <location>
        <begin position="1"/>
        <end position="48"/>
    </location>
</feature>
<dbReference type="SUPFAM" id="SSF57667">
    <property type="entry name" value="beta-beta-alpha zinc fingers"/>
    <property type="match status" value="1"/>
</dbReference>
<reference evidence="4 5" key="1">
    <citation type="submission" date="2015-04" db="EMBL/GenBank/DDBJ databases">
        <authorList>
            <person name="Syromyatnikov M.Y."/>
            <person name="Popov V.N."/>
        </authorList>
    </citation>
    <scope>NUCLEOTIDE SEQUENCE [LARGE SCALE GENOMIC DNA]</scope>
</reference>
<feature type="region of interest" description="Disordered" evidence="2">
    <location>
        <begin position="656"/>
        <end position="681"/>
    </location>
</feature>
<evidence type="ECO:0000256" key="2">
    <source>
        <dbReference type="SAM" id="MobiDB-lite"/>
    </source>
</evidence>
<dbReference type="EMBL" id="CVRI01000050">
    <property type="protein sequence ID" value="CRK99478.1"/>
    <property type="molecule type" value="Genomic_DNA"/>
</dbReference>
<dbReference type="GO" id="GO:0008270">
    <property type="term" value="F:zinc ion binding"/>
    <property type="evidence" value="ECO:0007669"/>
    <property type="project" value="UniProtKB-KW"/>
</dbReference>
<evidence type="ECO:0000313" key="4">
    <source>
        <dbReference type="EMBL" id="CRK99478.1"/>
    </source>
</evidence>
<dbReference type="InterPro" id="IPR013087">
    <property type="entry name" value="Znf_C2H2_type"/>
</dbReference>
<keyword evidence="1" id="KW-0863">Zinc-finger</keyword>
<sequence length="1731" mass="196681">MLEIPHGTKNASLKNSLRSPSKISKKSQCISKNDSVSKNDKRNITEVSNSEENNYEIVKKVQSDNLVEKNASNEEVKILPHIPLTLGTLEKCSGDFSLSSTSSSSLISPTSNPIVPKKKKKLNDCIAMLTCKIQEKLGVNFFETSISTEAPPSDQLSCVSPCSSLKAIDLKLVDNNSQLASLLKSPVFDIPVQDEVIDLSLKKRKATIENTTKEINKIFKETNSTESKIIPEISPGMNPSAVRSVNDELKVPNERESKVEIAKSINEYDSKTEEDKKDGIENQIMKEIVFNKSYSENNLIEKSKEEASKNISENLKENNSLVLEPLLEEQSFKISIPKVKIPNLKEILDQHQVITVNKIKISEQERRAFEEQKNRILQILNKAHNATKTVSGRKVLHKKYSKKAVKRKPSRRKISLRKPTVKNYGPVKQNSEVQSGMSKSSPVVDLDNIADVIKTTNRIRCRRLSVVVDPIINLSTLKNTNRKIRLTNNSQQNGFYELLSSSEQVFGKDESNNARKSNTLLCYGSSGTNVKSEIFLSSENEKTDINALKVPSRTRGNKSRTINSTNNHVIAAITNKNEVDDNPSIEEIVKNETIKPIVCNSEPNVNEKISSLKFIKPSVSTRKSRMRNQNVKKVSLATTDITSDENQIKEHANQYLSTNESKKISKIQEKKSPTKNNKTKNTPLEEIKDEQRVKHVNTKLQLEKRKKLTREKQQLKTEKILDISFSSDTSNENDMPLSKLISPMENEVSTVIEIFSDSVKIDSMVEKESVEFQQLSTIGKTEGILRNDQQIEEPKMSINVSSDSFKIALTVKQSDLDYSTGKKCLKNNKKASKKIKEKLSTNKINHVEEEQKKSISLPVVAPLTECKIKKENDNFTINEDSFFNDDLDNDHSDKINDIVNNIINSSEFQIDSETEKSFHENEIANNQILPSCTICKRTFRNETVLKKHCKTSTHIMKVQRKYRGMSRLKEKTIEKSDVYENAEVSESHSPSLDDAKVFRTKGALKTFDNILDTPVKEEEEQEIKINNQESSIVEKPVIKPKQATVESMLDANDDKLYYEFKMEKKPEDMTPKDRDKLFDSLFNTLEVNAFENCKPYTPKSNFSTATFLDSEIESSSTSWDLKHDPDIEWEGDNIDNVPFANAIKERYPKKFPIRINKSKDTAVSIPTKSLIMDKIFKKHRDRSKLKIPQADAPKNMPGIKNSLDEIFDHLKNSAEIDDKVLTCPSPKTLLKSASETFSPNSSNSNNMLETASQSYNNNYYPGKLFNCNLKKEGKKTKVKDGIESDLFHDSVAEDFDSTIGKRKSRRRCAIKTKTFAETWSSDEYEELHDTADIISIINEIEKRESIKKRKLSKTEEHYKKFEDNLIDESLFKNDIKCSSSKIYEAHVDKKPLQSGHQISLREKIEKKKTAQIELSNETNQSDRSFPIKKKKGIKEAEGHKSDEETFTATKNVKPIKAGVSIKKRRMSCFVPSTTSFDDRTRSKLIVKPTKETLRKINLETLRSFPLENKTFEIKSKSMISKAESEKSYKNQKKFVNLSNNFSSHKKKIHKHRKRPRNRIKNIAYDSDSDFELNLNTKSKTSTLNESSLSENEKDEENDHKTVSFKTKKSMMTLSKSCNTCDMTTLKELKLIPNDLKHVDVSSTTFASAITHDILDPSQSACNRTKRNSSEKLYYWSSSSSESDQEQGDTADGDNEDSALPQQPEQHGWIVGDSHKKLVTLLAHAKIKNKLN</sequence>
<feature type="domain" description="C2H2-type" evidence="3">
    <location>
        <begin position="930"/>
        <end position="959"/>
    </location>
</feature>
<evidence type="ECO:0000313" key="5">
    <source>
        <dbReference type="Proteomes" id="UP000183832"/>
    </source>
</evidence>
<organism evidence="4 5">
    <name type="scientific">Clunio marinus</name>
    <dbReference type="NCBI Taxonomy" id="568069"/>
    <lineage>
        <taxon>Eukaryota</taxon>
        <taxon>Metazoa</taxon>
        <taxon>Ecdysozoa</taxon>
        <taxon>Arthropoda</taxon>
        <taxon>Hexapoda</taxon>
        <taxon>Insecta</taxon>
        <taxon>Pterygota</taxon>
        <taxon>Neoptera</taxon>
        <taxon>Endopterygota</taxon>
        <taxon>Diptera</taxon>
        <taxon>Nematocera</taxon>
        <taxon>Chironomoidea</taxon>
        <taxon>Chironomidae</taxon>
        <taxon>Clunio</taxon>
    </lineage>
</organism>
<feature type="compositionally biased region" description="Low complexity" evidence="2">
    <location>
        <begin position="19"/>
        <end position="32"/>
    </location>
</feature>
<dbReference type="Proteomes" id="UP000183832">
    <property type="component" value="Unassembled WGS sequence"/>
</dbReference>
<feature type="compositionally biased region" description="Basic and acidic residues" evidence="2">
    <location>
        <begin position="35"/>
        <end position="44"/>
    </location>
</feature>
<protein>
    <submittedName>
        <fullName evidence="4">CLUMA_CG012800, isoform A</fullName>
    </submittedName>
</protein>
<feature type="compositionally biased region" description="Polar residues" evidence="2">
    <location>
        <begin position="9"/>
        <end position="18"/>
    </location>
</feature>
<proteinExistence type="predicted"/>
<feature type="region of interest" description="Disordered" evidence="2">
    <location>
        <begin position="1672"/>
        <end position="1709"/>
    </location>
</feature>
<name>A0A1J1IK74_9DIPT</name>
<keyword evidence="5" id="KW-1185">Reference proteome</keyword>